<dbReference type="Proteomes" id="UP000266677">
    <property type="component" value="Unassembled WGS sequence"/>
</dbReference>
<dbReference type="EMBL" id="QZFU01000024">
    <property type="protein sequence ID" value="RJO72913.1"/>
    <property type="molecule type" value="Genomic_DNA"/>
</dbReference>
<dbReference type="PANTHER" id="PTHR30445:SF8">
    <property type="entry name" value="K(+)_H(+) ANTIPORTER SUBUNIT KHTT"/>
    <property type="match status" value="1"/>
</dbReference>
<evidence type="ECO:0000313" key="3">
    <source>
        <dbReference type="Proteomes" id="UP000266677"/>
    </source>
</evidence>
<sequence>MRRDGVDVRIPVASSVVASRDRPPVRLVCVNVDVTALPGIGVRKDFEVRSGRRIGVVDHRDGAIDLIVYKADDPDACASQIQLTADEAAVLANLLGAPQLVAQLREDHRDLPGITTRQLPIVAESRYAGRTLGETQMRTKTKASIVAVMRAGQLHPSPGPDFTFAEDDLLVVVGTPDGLDAAAKILNHG</sequence>
<gene>
    <name evidence="2" type="ORF">D5S18_21705</name>
</gene>
<evidence type="ECO:0000259" key="1">
    <source>
        <dbReference type="PROSITE" id="PS51202"/>
    </source>
</evidence>
<dbReference type="InterPro" id="IPR058776">
    <property type="entry name" value="KhtT-like_N"/>
</dbReference>
<dbReference type="PROSITE" id="PS51202">
    <property type="entry name" value="RCK_C"/>
    <property type="match status" value="1"/>
</dbReference>
<accession>A0A3A4KT24</accession>
<dbReference type="SUPFAM" id="SSF116726">
    <property type="entry name" value="TrkA C-terminal domain-like"/>
    <property type="match status" value="1"/>
</dbReference>
<comment type="caution">
    <text evidence="2">The sequence shown here is derived from an EMBL/GenBank/DDBJ whole genome shotgun (WGS) entry which is preliminary data.</text>
</comment>
<dbReference type="InterPro" id="IPR006037">
    <property type="entry name" value="RCK_C"/>
</dbReference>
<dbReference type="Gene3D" id="3.30.70.1450">
    <property type="entry name" value="Regulator of K+ conductance, C-terminal domain"/>
    <property type="match status" value="1"/>
</dbReference>
<proteinExistence type="predicted"/>
<dbReference type="InterPro" id="IPR036721">
    <property type="entry name" value="RCK_C_sf"/>
</dbReference>
<dbReference type="GO" id="GO:0006813">
    <property type="term" value="P:potassium ion transport"/>
    <property type="evidence" value="ECO:0007669"/>
    <property type="project" value="InterPro"/>
</dbReference>
<keyword evidence="3" id="KW-1185">Reference proteome</keyword>
<evidence type="ECO:0000313" key="2">
    <source>
        <dbReference type="EMBL" id="RJO72913.1"/>
    </source>
</evidence>
<dbReference type="InterPro" id="IPR026278">
    <property type="entry name" value="KhtT"/>
</dbReference>
<dbReference type="OrthoDB" id="5242677at2"/>
<dbReference type="GO" id="GO:0008324">
    <property type="term" value="F:monoatomic cation transmembrane transporter activity"/>
    <property type="evidence" value="ECO:0007669"/>
    <property type="project" value="InterPro"/>
</dbReference>
<dbReference type="PANTHER" id="PTHR30445">
    <property type="entry name" value="K(+)_H(+) ANTIPORTER SUBUNIT KHTT"/>
    <property type="match status" value="1"/>
</dbReference>
<dbReference type="Pfam" id="PF02080">
    <property type="entry name" value="TrkA_C"/>
    <property type="match status" value="1"/>
</dbReference>
<organism evidence="2 3">
    <name type="scientific">Nocardia panacis</name>
    <dbReference type="NCBI Taxonomy" id="2340916"/>
    <lineage>
        <taxon>Bacteria</taxon>
        <taxon>Bacillati</taxon>
        <taxon>Actinomycetota</taxon>
        <taxon>Actinomycetes</taxon>
        <taxon>Mycobacteriales</taxon>
        <taxon>Nocardiaceae</taxon>
        <taxon>Nocardia</taxon>
    </lineage>
</organism>
<dbReference type="PIRSF" id="PIRSF005028">
    <property type="entry name" value="KhtT"/>
    <property type="match status" value="1"/>
</dbReference>
<dbReference type="Pfam" id="PF25991">
    <property type="entry name" value="KhtT_N"/>
    <property type="match status" value="1"/>
</dbReference>
<protein>
    <submittedName>
        <fullName evidence="2">Potassium transporter TrkA</fullName>
    </submittedName>
</protein>
<feature type="domain" description="RCK C-terminal" evidence="1">
    <location>
        <begin position="103"/>
        <end position="188"/>
    </location>
</feature>
<dbReference type="InterPro" id="IPR050144">
    <property type="entry name" value="AAE_transporter"/>
</dbReference>
<reference evidence="2 3" key="1">
    <citation type="submission" date="2018-09" db="EMBL/GenBank/DDBJ databases">
        <title>YIM PH21274 draft genome.</title>
        <authorList>
            <person name="Miao C."/>
        </authorList>
    </citation>
    <scope>NUCLEOTIDE SEQUENCE [LARGE SCALE GENOMIC DNA]</scope>
    <source>
        <strain evidence="2 3">YIM PH 21724</strain>
    </source>
</reference>
<dbReference type="AlphaFoldDB" id="A0A3A4KT24"/>
<name>A0A3A4KT24_9NOCA</name>